<dbReference type="PANTHER" id="PTHR21324:SF2">
    <property type="entry name" value="EG:22E5.9 PROTEIN"/>
    <property type="match status" value="1"/>
</dbReference>
<dbReference type="EMBL" id="CAJNOO010000392">
    <property type="protein sequence ID" value="CAF0929778.1"/>
    <property type="molecule type" value="Genomic_DNA"/>
</dbReference>
<feature type="transmembrane region" description="Helical" evidence="6">
    <location>
        <begin position="126"/>
        <end position="148"/>
    </location>
</feature>
<dbReference type="InterPro" id="IPR019402">
    <property type="entry name" value="CWH43_N"/>
</dbReference>
<accession>A0A814BHL9</accession>
<dbReference type="PANTHER" id="PTHR21324">
    <property type="entry name" value="FASTING-INDUCIBLE INTEGRAL MEMBRANE PROTEIN TM6P1-RELATED"/>
    <property type="match status" value="1"/>
</dbReference>
<name>A0A814BHL9_9BILA</name>
<keyword evidence="3 6" id="KW-0812">Transmembrane</keyword>
<evidence type="ECO:0000256" key="1">
    <source>
        <dbReference type="ARBA" id="ARBA00004127"/>
    </source>
</evidence>
<feature type="transmembrane region" description="Helical" evidence="6">
    <location>
        <begin position="53"/>
        <end position="73"/>
    </location>
</feature>
<evidence type="ECO:0000256" key="5">
    <source>
        <dbReference type="ARBA" id="ARBA00023136"/>
    </source>
</evidence>
<evidence type="ECO:0000313" key="8">
    <source>
        <dbReference type="EMBL" id="CAF0929778.1"/>
    </source>
</evidence>
<keyword evidence="5 6" id="KW-0472">Membrane</keyword>
<dbReference type="InterPro" id="IPR050911">
    <property type="entry name" value="DRAM/TMEM150_Autophagy_Mod"/>
</dbReference>
<evidence type="ECO:0000259" key="7">
    <source>
        <dbReference type="Pfam" id="PF10277"/>
    </source>
</evidence>
<sequence length="258" mass="30071">MIEGYLYIFPLLVFILIPFAYAISFIVAIHLGHSKFEYPFLSRSLSDSPESCIYSQIINFTSFILIITIYIRYRQIAELIRNHPTCGKKYSQLNLIFLICGMITAFSMSIISNFPHPNVFFVRISATYITFIVGVGTLYCEMILSYWIRPLLYSSRILPFIRMMLSIICTLILIIFIIFQTITIVKYDNKEKLWTLTSPGWKYHLSSVLSTWILTSCLLIYILTLIIDFRRIKIISPKIFLTNDIIDDQMNDRLSLST</sequence>
<dbReference type="OrthoDB" id="191706at2759"/>
<keyword evidence="4 6" id="KW-1133">Transmembrane helix</keyword>
<feature type="transmembrane region" description="Helical" evidence="6">
    <location>
        <begin position="160"/>
        <end position="185"/>
    </location>
</feature>
<evidence type="ECO:0000313" key="10">
    <source>
        <dbReference type="Proteomes" id="UP000663882"/>
    </source>
</evidence>
<evidence type="ECO:0000256" key="6">
    <source>
        <dbReference type="SAM" id="Phobius"/>
    </source>
</evidence>
<dbReference type="EMBL" id="CAJOAX010000109">
    <property type="protein sequence ID" value="CAF3511472.1"/>
    <property type="molecule type" value="Genomic_DNA"/>
</dbReference>
<dbReference type="Proteomes" id="UP000663823">
    <property type="component" value="Unassembled WGS sequence"/>
</dbReference>
<dbReference type="Proteomes" id="UP000663882">
    <property type="component" value="Unassembled WGS sequence"/>
</dbReference>
<protein>
    <recommendedName>
        <fullName evidence="7">CWH43-like N-terminal domain-containing protein</fullName>
    </recommendedName>
</protein>
<feature type="transmembrane region" description="Helical" evidence="6">
    <location>
        <begin position="93"/>
        <end position="114"/>
    </location>
</feature>
<gene>
    <name evidence="9" type="ORF">OTI717_LOCUS2286</name>
    <name evidence="8" type="ORF">RFH988_LOCUS10472</name>
</gene>
<evidence type="ECO:0000256" key="2">
    <source>
        <dbReference type="ARBA" id="ARBA00006565"/>
    </source>
</evidence>
<reference evidence="8" key="1">
    <citation type="submission" date="2021-02" db="EMBL/GenBank/DDBJ databases">
        <authorList>
            <person name="Nowell W R."/>
        </authorList>
    </citation>
    <scope>NUCLEOTIDE SEQUENCE</scope>
</reference>
<feature type="transmembrane region" description="Helical" evidence="6">
    <location>
        <begin position="205"/>
        <end position="227"/>
    </location>
</feature>
<evidence type="ECO:0000313" key="9">
    <source>
        <dbReference type="EMBL" id="CAF3511472.1"/>
    </source>
</evidence>
<comment type="caution">
    <text evidence="8">The sequence shown here is derived from an EMBL/GenBank/DDBJ whole genome shotgun (WGS) entry which is preliminary data.</text>
</comment>
<proteinExistence type="inferred from homology"/>
<feature type="domain" description="CWH43-like N-terminal" evidence="7">
    <location>
        <begin position="6"/>
        <end position="231"/>
    </location>
</feature>
<organism evidence="8 10">
    <name type="scientific">Rotaria sordida</name>
    <dbReference type="NCBI Taxonomy" id="392033"/>
    <lineage>
        <taxon>Eukaryota</taxon>
        <taxon>Metazoa</taxon>
        <taxon>Spiralia</taxon>
        <taxon>Gnathifera</taxon>
        <taxon>Rotifera</taxon>
        <taxon>Eurotatoria</taxon>
        <taxon>Bdelloidea</taxon>
        <taxon>Philodinida</taxon>
        <taxon>Philodinidae</taxon>
        <taxon>Rotaria</taxon>
    </lineage>
</organism>
<evidence type="ECO:0000256" key="4">
    <source>
        <dbReference type="ARBA" id="ARBA00022989"/>
    </source>
</evidence>
<feature type="transmembrane region" description="Helical" evidence="6">
    <location>
        <begin position="7"/>
        <end position="33"/>
    </location>
</feature>
<comment type="subcellular location">
    <subcellularLocation>
        <location evidence="1">Endomembrane system</location>
        <topology evidence="1">Multi-pass membrane protein</topology>
    </subcellularLocation>
</comment>
<evidence type="ECO:0000256" key="3">
    <source>
        <dbReference type="ARBA" id="ARBA00022692"/>
    </source>
</evidence>
<dbReference type="AlphaFoldDB" id="A0A814BHL9"/>
<comment type="similarity">
    <text evidence="2">Belongs to the DRAM/TMEM150 family.</text>
</comment>
<dbReference type="Pfam" id="PF10277">
    <property type="entry name" value="Frag1"/>
    <property type="match status" value="1"/>
</dbReference>
<dbReference type="GO" id="GO:0012505">
    <property type="term" value="C:endomembrane system"/>
    <property type="evidence" value="ECO:0007669"/>
    <property type="project" value="UniProtKB-SubCell"/>
</dbReference>